<feature type="compositionally biased region" description="Low complexity" evidence="2">
    <location>
        <begin position="330"/>
        <end position="344"/>
    </location>
</feature>
<proteinExistence type="predicted"/>
<feature type="domain" description="Protein kinase" evidence="3">
    <location>
        <begin position="824"/>
        <end position="1005"/>
    </location>
</feature>
<evidence type="ECO:0000313" key="4">
    <source>
        <dbReference type="EMBL" id="KAL2918496.1"/>
    </source>
</evidence>
<feature type="compositionally biased region" description="Polar residues" evidence="2">
    <location>
        <begin position="1"/>
        <end position="28"/>
    </location>
</feature>
<evidence type="ECO:0000313" key="5">
    <source>
        <dbReference type="Proteomes" id="UP001527925"/>
    </source>
</evidence>
<keyword evidence="1" id="KW-0547">Nucleotide-binding</keyword>
<organism evidence="4 5">
    <name type="scientific">Polyrhizophydium stewartii</name>
    <dbReference type="NCBI Taxonomy" id="2732419"/>
    <lineage>
        <taxon>Eukaryota</taxon>
        <taxon>Fungi</taxon>
        <taxon>Fungi incertae sedis</taxon>
        <taxon>Chytridiomycota</taxon>
        <taxon>Chytridiomycota incertae sedis</taxon>
        <taxon>Chytridiomycetes</taxon>
        <taxon>Rhizophydiales</taxon>
        <taxon>Rhizophydiales incertae sedis</taxon>
        <taxon>Polyrhizophydium</taxon>
    </lineage>
</organism>
<dbReference type="PANTHER" id="PTHR37171">
    <property type="entry name" value="SERINE/THREONINE-PROTEIN KINASE YRZF-RELATED"/>
    <property type="match status" value="1"/>
</dbReference>
<feature type="compositionally biased region" description="Low complexity" evidence="2">
    <location>
        <begin position="33"/>
        <end position="100"/>
    </location>
</feature>
<dbReference type="InterPro" id="IPR000719">
    <property type="entry name" value="Prot_kinase_dom"/>
</dbReference>
<feature type="compositionally biased region" description="Low complexity" evidence="2">
    <location>
        <begin position="663"/>
        <end position="683"/>
    </location>
</feature>
<dbReference type="InterPro" id="IPR017441">
    <property type="entry name" value="Protein_kinase_ATP_BS"/>
</dbReference>
<reference evidence="4 5" key="1">
    <citation type="submission" date="2023-09" db="EMBL/GenBank/DDBJ databases">
        <title>Pangenome analysis of Batrachochytrium dendrobatidis and related Chytrids.</title>
        <authorList>
            <person name="Yacoub M.N."/>
            <person name="Stajich J.E."/>
            <person name="James T.Y."/>
        </authorList>
    </citation>
    <scope>NUCLEOTIDE SEQUENCE [LARGE SCALE GENOMIC DNA]</scope>
    <source>
        <strain evidence="4 5">JEL0888</strain>
    </source>
</reference>
<feature type="region of interest" description="Disordered" evidence="2">
    <location>
        <begin position="1"/>
        <end position="100"/>
    </location>
</feature>
<accession>A0ABR4NGB9</accession>
<sequence length="1005" mass="110201">MDWTNYHSPPAQTSGPPAQQPAQSTMQWPPQQPQQQVPSQQAPSQQAPSQQAPSQQAPSQQAPSQQAPSQQAPSQLSQQAPSQLSQQALSQQEPSQQAPSWVSLMCDAAANELRDAQDHKRQIFAQLSERQKQLAYLLPQEPMDATMLPHDAFGQAADQVIPKPLLNAQHEITCAAQCLKHFIRGFIEFCEKNNRVDFVQLMVGFLDKVWRGFFLPDPRMETVVAMECGITYNYSLADQTLTTEWLSKLDTLFSDNMTSSTLCPPAAQGGSAEILVTGATPQLAALRALSKSSLLVLDDPMTQGDQDVEMSVSEQAEDIAIGEAADALQAPAAAAHGSHSAQDGVKTPELHSGVKKPKFTERQVLEKLGENKCEVGLEQLKETAEGQNKIDLLQFTKAKIEKLPAGKLQPRTSNTAHGASRTSATTGGASASKATMSDFIAKTIKDAGNEVSAAADDAMQELAKLNSPETEFSNEKDVVNRVKILLQAVALLLGQTGCVVVEWEWLKKRGYKCDLGFVFTTPNGRQMIFAIEVKHGRLFDLGKPLEIDSKGRIRSGKALGILKSYNQGFLYMAESDLDVSIITNFTQTIVMHSRLEDNKQLATTFGCFEDSSGHTLFVLLYSLLKDVRKNQYGRPERNFVQHDLCGKEAARIYYSMDAKTKSRTTSSKSSLGPTRSSRSTRSSRGGGATGSGTAVAVAADNPYGYERGAMTAQGSGSLPHHDEFTHLQFKEIPKAAVTTRQSMGLTLGEDALDAPLHGGSAMPTGSLVLDGASSWMAKSLDPTAPPDCLRFHEVHSLAVVRKQDICSTAEDVQCLAPGIKPNDIIVGAHIGAGLFGAVREALFQGRPAALKQIVLHRYADNILVYHHEVRMYLKLRGLWGYSVAELFTYGMDSHRSVSIITERGTLSEEWPESDEELAVKSLREIHRLGVLHGDPHVKNVVFVGEGRRRRALWIDFERSKFSSDKYEHDEEVQGLREAAESVRRMVEQEQYNAKERLRKAVLVAQ</sequence>
<evidence type="ECO:0000256" key="2">
    <source>
        <dbReference type="SAM" id="MobiDB-lite"/>
    </source>
</evidence>
<dbReference type="InterPro" id="IPR011009">
    <property type="entry name" value="Kinase-like_dom_sf"/>
</dbReference>
<dbReference type="Gene3D" id="1.10.510.10">
    <property type="entry name" value="Transferase(Phosphotransferase) domain 1"/>
    <property type="match status" value="1"/>
</dbReference>
<gene>
    <name evidence="4" type="ORF">HK105_201897</name>
</gene>
<keyword evidence="1" id="KW-0067">ATP-binding</keyword>
<dbReference type="Proteomes" id="UP001527925">
    <property type="component" value="Unassembled WGS sequence"/>
</dbReference>
<comment type="caution">
    <text evidence="4">The sequence shown here is derived from an EMBL/GenBank/DDBJ whole genome shotgun (WGS) entry which is preliminary data.</text>
</comment>
<feature type="region of interest" description="Disordered" evidence="2">
    <location>
        <begin position="330"/>
        <end position="358"/>
    </location>
</feature>
<dbReference type="PANTHER" id="PTHR37171:SF1">
    <property type="entry name" value="SERINE_THREONINE-PROTEIN KINASE YRZF-RELATED"/>
    <property type="match status" value="1"/>
</dbReference>
<protein>
    <recommendedName>
        <fullName evidence="3">Protein kinase domain-containing protein</fullName>
    </recommendedName>
</protein>
<feature type="compositionally biased region" description="Low complexity" evidence="2">
    <location>
        <begin position="415"/>
        <end position="430"/>
    </location>
</feature>
<feature type="region of interest" description="Disordered" evidence="2">
    <location>
        <begin position="406"/>
        <end position="430"/>
    </location>
</feature>
<feature type="binding site" evidence="1">
    <location>
        <position position="851"/>
    </location>
    <ligand>
        <name>ATP</name>
        <dbReference type="ChEBI" id="CHEBI:30616"/>
    </ligand>
</feature>
<name>A0ABR4NGB9_9FUNG</name>
<dbReference type="SUPFAM" id="SSF56112">
    <property type="entry name" value="Protein kinase-like (PK-like)"/>
    <property type="match status" value="1"/>
</dbReference>
<keyword evidence="5" id="KW-1185">Reference proteome</keyword>
<dbReference type="PROSITE" id="PS00107">
    <property type="entry name" value="PROTEIN_KINASE_ATP"/>
    <property type="match status" value="1"/>
</dbReference>
<dbReference type="PROSITE" id="PS50011">
    <property type="entry name" value="PROTEIN_KINASE_DOM"/>
    <property type="match status" value="1"/>
</dbReference>
<dbReference type="EMBL" id="JADGIZ020000006">
    <property type="protein sequence ID" value="KAL2918496.1"/>
    <property type="molecule type" value="Genomic_DNA"/>
</dbReference>
<evidence type="ECO:0000256" key="1">
    <source>
        <dbReference type="PROSITE-ProRule" id="PRU10141"/>
    </source>
</evidence>
<dbReference type="InterPro" id="IPR052396">
    <property type="entry name" value="Meiotic_Drive_Suppr_Kinase"/>
</dbReference>
<feature type="region of interest" description="Disordered" evidence="2">
    <location>
        <begin position="660"/>
        <end position="694"/>
    </location>
</feature>
<evidence type="ECO:0000259" key="3">
    <source>
        <dbReference type="PROSITE" id="PS50011"/>
    </source>
</evidence>